<reference evidence="3" key="1">
    <citation type="submission" date="2018-07" db="EMBL/GenBank/DDBJ databases">
        <authorList>
            <person name="Quirk P.G."/>
            <person name="Krulwich T.A."/>
        </authorList>
    </citation>
    <scope>NUCLEOTIDE SEQUENCE</scope>
</reference>
<feature type="region of interest" description="Disordered" evidence="2">
    <location>
        <begin position="1"/>
        <end position="24"/>
    </location>
</feature>
<gene>
    <name evidence="3" type="primary">CSON009480</name>
</gene>
<protein>
    <submittedName>
        <fullName evidence="3">CSON009480 protein</fullName>
    </submittedName>
</protein>
<organism evidence="3">
    <name type="scientific">Culicoides sonorensis</name>
    <name type="common">Biting midge</name>
    <dbReference type="NCBI Taxonomy" id="179676"/>
    <lineage>
        <taxon>Eukaryota</taxon>
        <taxon>Metazoa</taxon>
        <taxon>Ecdysozoa</taxon>
        <taxon>Arthropoda</taxon>
        <taxon>Hexapoda</taxon>
        <taxon>Insecta</taxon>
        <taxon>Pterygota</taxon>
        <taxon>Neoptera</taxon>
        <taxon>Endopterygota</taxon>
        <taxon>Diptera</taxon>
        <taxon>Nematocera</taxon>
        <taxon>Chironomoidea</taxon>
        <taxon>Ceratopogonidae</taxon>
        <taxon>Ceratopogoninae</taxon>
        <taxon>Culicoides</taxon>
        <taxon>Monoculicoides</taxon>
    </lineage>
</organism>
<dbReference type="EMBL" id="UFQT01000376">
    <property type="protein sequence ID" value="SSX23718.1"/>
    <property type="molecule type" value="Genomic_DNA"/>
</dbReference>
<evidence type="ECO:0000256" key="1">
    <source>
        <dbReference type="ARBA" id="ARBA00010326"/>
    </source>
</evidence>
<dbReference type="Pfam" id="PF04714">
    <property type="entry name" value="BCL_N"/>
    <property type="match status" value="1"/>
</dbReference>
<evidence type="ECO:0000256" key="2">
    <source>
        <dbReference type="SAM" id="MobiDB-lite"/>
    </source>
</evidence>
<dbReference type="InterPro" id="IPR006804">
    <property type="entry name" value="BCL7"/>
</dbReference>
<name>A0A336MCG0_CULSO</name>
<comment type="similarity">
    <text evidence="1">Belongs to the BCL7 family.</text>
</comment>
<sequence>MVATPKDKTFIPQSRSRAETRSRAKDEIKRVMQNIEKVRRWEKKWVQIGDTTMKIYKWVPMVSKSEKRLAISENKENARKPTGMDSNSNSNFALGTEDSNTCFSMVSDSHGEFMGSNMAFSEDSNSQGIKNFMDGINCSCDKINENNNLIYKTKSSSLSFSFSSSNNSSSLKYVTFSLHLIDSSGLGDSLATTDDL</sequence>
<proteinExistence type="inferred from homology"/>
<dbReference type="AlphaFoldDB" id="A0A336MCG0"/>
<evidence type="ECO:0000313" key="3">
    <source>
        <dbReference type="EMBL" id="SSX23718.1"/>
    </source>
</evidence>
<dbReference type="PANTHER" id="PTHR12767">
    <property type="entry name" value="BCL7 RELATED"/>
    <property type="match status" value="1"/>
</dbReference>
<accession>A0A336MCG0</accession>
<dbReference type="PANTHER" id="PTHR12767:SF9">
    <property type="entry name" value="BCL7-LIKE"/>
    <property type="match status" value="1"/>
</dbReference>
<dbReference type="VEuPathDB" id="VectorBase:CSON009480"/>